<dbReference type="OMA" id="FHTASIC"/>
<feature type="transmembrane region" description="Helical" evidence="6">
    <location>
        <begin position="93"/>
        <end position="114"/>
    </location>
</feature>
<dbReference type="CDD" id="cd14978">
    <property type="entry name" value="7tmA_FMRFamide_R-like"/>
    <property type="match status" value="1"/>
</dbReference>
<feature type="transmembrane region" description="Helical" evidence="6">
    <location>
        <begin position="353"/>
        <end position="378"/>
    </location>
</feature>
<evidence type="ECO:0000256" key="5">
    <source>
        <dbReference type="ARBA" id="ARBA00023136"/>
    </source>
</evidence>
<keyword evidence="3 6" id="KW-0812">Transmembrane</keyword>
<evidence type="ECO:0000256" key="6">
    <source>
        <dbReference type="SAM" id="Phobius"/>
    </source>
</evidence>
<feature type="transmembrane region" description="Helical" evidence="6">
    <location>
        <begin position="126"/>
        <end position="150"/>
    </location>
</feature>
<evidence type="ECO:0000259" key="7">
    <source>
        <dbReference type="PROSITE" id="PS50262"/>
    </source>
</evidence>
<dbReference type="AlphaFoldDB" id="E2A775"/>
<dbReference type="InterPro" id="IPR053219">
    <property type="entry name" value="GPCR_Dmsr-1"/>
</dbReference>
<dbReference type="EMBL" id="GL437267">
    <property type="protein sequence ID" value="EFN70731.1"/>
    <property type="molecule type" value="Genomic_DNA"/>
</dbReference>
<comment type="subcellular location">
    <subcellularLocation>
        <location evidence="1">Membrane</location>
    </subcellularLocation>
</comment>
<dbReference type="PANTHER" id="PTHR46273:SF4">
    <property type="entry name" value="AT19640P"/>
    <property type="match status" value="1"/>
</dbReference>
<feature type="transmembrane region" description="Helical" evidence="6">
    <location>
        <begin position="267"/>
        <end position="290"/>
    </location>
</feature>
<dbReference type="InParanoid" id="E2A775"/>
<dbReference type="OrthoDB" id="5864054at2759"/>
<dbReference type="PRINTS" id="PR00237">
    <property type="entry name" value="GPCRRHODOPSN"/>
</dbReference>
<reference evidence="8 9" key="1">
    <citation type="journal article" date="2010" name="Science">
        <title>Genomic comparison of the ants Camponotus floridanus and Harpegnathos saltator.</title>
        <authorList>
            <person name="Bonasio R."/>
            <person name="Zhang G."/>
            <person name="Ye C."/>
            <person name="Mutti N.S."/>
            <person name="Fang X."/>
            <person name="Qin N."/>
            <person name="Donahue G."/>
            <person name="Yang P."/>
            <person name="Li Q."/>
            <person name="Li C."/>
            <person name="Zhang P."/>
            <person name="Huang Z."/>
            <person name="Berger S.L."/>
            <person name="Reinberg D."/>
            <person name="Wang J."/>
            <person name="Liebig J."/>
        </authorList>
    </citation>
    <scope>NUCLEOTIDE SEQUENCE [LARGE SCALE GENOMIC DNA]</scope>
    <source>
        <strain evidence="9">C129</strain>
    </source>
</reference>
<accession>E2A775</accession>
<dbReference type="InterPro" id="IPR000276">
    <property type="entry name" value="GPCR_Rhodpsn"/>
</dbReference>
<gene>
    <name evidence="8" type="ORF">EAG_06614</name>
</gene>
<dbReference type="PROSITE" id="PS50262">
    <property type="entry name" value="G_PROTEIN_RECEP_F1_2"/>
    <property type="match status" value="1"/>
</dbReference>
<dbReference type="InterPro" id="IPR017452">
    <property type="entry name" value="GPCR_Rhodpsn_7TM"/>
</dbReference>
<comment type="similarity">
    <text evidence="2">Belongs to the G-protein coupled receptor 1 family.</text>
</comment>
<dbReference type="STRING" id="104421.E2A775"/>
<keyword evidence="9" id="KW-1185">Reference proteome</keyword>
<dbReference type="FunCoup" id="E2A775">
    <property type="interactions" value="23"/>
</dbReference>
<keyword evidence="5 6" id="KW-0472">Membrane</keyword>
<evidence type="ECO:0000256" key="1">
    <source>
        <dbReference type="ARBA" id="ARBA00004370"/>
    </source>
</evidence>
<feature type="transmembrane region" description="Helical" evidence="6">
    <location>
        <begin position="211"/>
        <end position="232"/>
    </location>
</feature>
<dbReference type="Pfam" id="PF00001">
    <property type="entry name" value="7tm_1"/>
    <property type="match status" value="1"/>
</dbReference>
<feature type="domain" description="G-protein coupled receptors family 1 profile" evidence="7">
    <location>
        <begin position="105"/>
        <end position="409"/>
    </location>
</feature>
<evidence type="ECO:0000256" key="3">
    <source>
        <dbReference type="ARBA" id="ARBA00022692"/>
    </source>
</evidence>
<evidence type="ECO:0000313" key="9">
    <source>
        <dbReference type="Proteomes" id="UP000000311"/>
    </source>
</evidence>
<keyword evidence="8" id="KW-0675">Receptor</keyword>
<sequence length="447" mass="51707">MPTGKSAYNRYRISSNTSELLRHLKIREIMSTMLDNYKDIFRRLNITDEEINYYGLDNLTNYRSNCIETIHVTCYCDGAIRDLATQYKNYHGYASLIVCSFGTLTNMLNIVVLTRKDTKAAPINRILTGLAVADALVMLEYIPFAIYKYFVLPEHRIFPYGWAVFVLFHMHFTQLFHTISIALTLTLAVWRYIAIRFPRYNYTWCTDRRCTIALSCSFVAPFFACAPSYLIFGIKTKIIYENGTKEILYHVDADCSIDKGFLYQLNFWILSVVVKLLPCVLLTIIICWLIKALYRAKGRKQILKNYNHCTAKAAKPTSSGISDLDYDTSFDKKDECPRQVSKSDKRTDRTTRMLVAVLLLFLITEIPQGILSLLSAALGDCFFRNCYHKFGEVMDIFALLNGSINFILYCSMSRQFRMIFGQLFKPRIISNWPTMNQHQTDVQSTYV</sequence>
<dbReference type="SUPFAM" id="SSF81321">
    <property type="entry name" value="Family A G protein-coupled receptor-like"/>
    <property type="match status" value="1"/>
</dbReference>
<feature type="transmembrane region" description="Helical" evidence="6">
    <location>
        <begin position="390"/>
        <end position="410"/>
    </location>
</feature>
<feature type="transmembrane region" description="Helical" evidence="6">
    <location>
        <begin position="162"/>
        <end position="190"/>
    </location>
</feature>
<protein>
    <submittedName>
        <fullName evidence="8">Probable G-protein coupled receptor B0563.6</fullName>
    </submittedName>
</protein>
<keyword evidence="4 6" id="KW-1133">Transmembrane helix</keyword>
<dbReference type="GO" id="GO:0008528">
    <property type="term" value="F:G protein-coupled peptide receptor activity"/>
    <property type="evidence" value="ECO:0007669"/>
    <property type="project" value="TreeGrafter"/>
</dbReference>
<evidence type="ECO:0000256" key="4">
    <source>
        <dbReference type="ARBA" id="ARBA00022989"/>
    </source>
</evidence>
<dbReference type="Gene3D" id="1.20.1070.10">
    <property type="entry name" value="Rhodopsin 7-helix transmembrane proteins"/>
    <property type="match status" value="1"/>
</dbReference>
<evidence type="ECO:0000256" key="2">
    <source>
        <dbReference type="ARBA" id="ARBA00010663"/>
    </source>
</evidence>
<dbReference type="PANTHER" id="PTHR46273">
    <property type="entry name" value="MYOSUPPRESSIN RECEPTOR 1, ISOFORM B-RELATED"/>
    <property type="match status" value="1"/>
</dbReference>
<dbReference type="Proteomes" id="UP000000311">
    <property type="component" value="Unassembled WGS sequence"/>
</dbReference>
<organism evidence="9">
    <name type="scientific">Camponotus floridanus</name>
    <name type="common">Florida carpenter ant</name>
    <dbReference type="NCBI Taxonomy" id="104421"/>
    <lineage>
        <taxon>Eukaryota</taxon>
        <taxon>Metazoa</taxon>
        <taxon>Ecdysozoa</taxon>
        <taxon>Arthropoda</taxon>
        <taxon>Hexapoda</taxon>
        <taxon>Insecta</taxon>
        <taxon>Pterygota</taxon>
        <taxon>Neoptera</taxon>
        <taxon>Endopterygota</taxon>
        <taxon>Hymenoptera</taxon>
        <taxon>Apocrita</taxon>
        <taxon>Aculeata</taxon>
        <taxon>Formicoidea</taxon>
        <taxon>Formicidae</taxon>
        <taxon>Formicinae</taxon>
        <taxon>Camponotus</taxon>
    </lineage>
</organism>
<evidence type="ECO:0000313" key="8">
    <source>
        <dbReference type="EMBL" id="EFN70731.1"/>
    </source>
</evidence>
<proteinExistence type="inferred from homology"/>
<name>E2A775_CAMFO</name>
<dbReference type="GO" id="GO:0005886">
    <property type="term" value="C:plasma membrane"/>
    <property type="evidence" value="ECO:0007669"/>
    <property type="project" value="TreeGrafter"/>
</dbReference>